<comment type="caution">
    <text evidence="5">The sequence shown here is derived from an EMBL/GenBank/DDBJ whole genome shotgun (WGS) entry which is preliminary data.</text>
</comment>
<dbReference type="InterPro" id="IPR033471">
    <property type="entry name" value="DIRP"/>
</dbReference>
<dbReference type="Pfam" id="PF06584">
    <property type="entry name" value="DIRP"/>
    <property type="match status" value="1"/>
</dbReference>
<dbReference type="GO" id="GO:0005654">
    <property type="term" value="C:nucleoplasm"/>
    <property type="evidence" value="ECO:0007669"/>
    <property type="project" value="TreeGrafter"/>
</dbReference>
<feature type="compositionally biased region" description="Basic and acidic residues" evidence="3">
    <location>
        <begin position="1"/>
        <end position="11"/>
    </location>
</feature>
<dbReference type="GO" id="GO:0051726">
    <property type="term" value="P:regulation of cell cycle"/>
    <property type="evidence" value="ECO:0007669"/>
    <property type="project" value="TreeGrafter"/>
</dbReference>
<feature type="compositionally biased region" description="Low complexity" evidence="3">
    <location>
        <begin position="29"/>
        <end position="43"/>
    </location>
</feature>
<dbReference type="InterPro" id="IPR010561">
    <property type="entry name" value="LIN-9/ALY1"/>
</dbReference>
<keyword evidence="2" id="KW-0539">Nucleus</keyword>
<dbReference type="GO" id="GO:0006351">
    <property type="term" value="P:DNA-templated transcription"/>
    <property type="evidence" value="ECO:0007669"/>
    <property type="project" value="InterPro"/>
</dbReference>
<feature type="compositionally biased region" description="Basic and acidic residues" evidence="3">
    <location>
        <begin position="76"/>
        <end position="91"/>
    </location>
</feature>
<dbReference type="GO" id="GO:0017053">
    <property type="term" value="C:transcription repressor complex"/>
    <property type="evidence" value="ECO:0007669"/>
    <property type="project" value="InterPro"/>
</dbReference>
<feature type="region of interest" description="Disordered" evidence="3">
    <location>
        <begin position="1"/>
        <end position="155"/>
    </location>
</feature>
<keyword evidence="6" id="KW-1185">Reference proteome</keyword>
<evidence type="ECO:0000313" key="6">
    <source>
        <dbReference type="Proteomes" id="UP001515480"/>
    </source>
</evidence>
<dbReference type="Proteomes" id="UP001515480">
    <property type="component" value="Unassembled WGS sequence"/>
</dbReference>
<feature type="domain" description="DIRP" evidence="4">
    <location>
        <begin position="209"/>
        <end position="315"/>
    </location>
</feature>
<feature type="compositionally biased region" description="Polar residues" evidence="3">
    <location>
        <begin position="51"/>
        <end position="62"/>
    </location>
</feature>
<dbReference type="PANTHER" id="PTHR21689">
    <property type="entry name" value="LIN-9"/>
    <property type="match status" value="1"/>
</dbReference>
<comment type="subcellular location">
    <subcellularLocation>
        <location evidence="1">Nucleus</location>
    </subcellularLocation>
</comment>
<evidence type="ECO:0000256" key="1">
    <source>
        <dbReference type="ARBA" id="ARBA00004123"/>
    </source>
</evidence>
<proteinExistence type="predicted"/>
<accession>A0AB34JAY3</accession>
<evidence type="ECO:0000256" key="3">
    <source>
        <dbReference type="SAM" id="MobiDB-lite"/>
    </source>
</evidence>
<evidence type="ECO:0000259" key="4">
    <source>
        <dbReference type="SMART" id="SM01135"/>
    </source>
</evidence>
<feature type="region of interest" description="Disordered" evidence="3">
    <location>
        <begin position="374"/>
        <end position="396"/>
    </location>
</feature>
<dbReference type="PANTHER" id="PTHR21689:SF2">
    <property type="entry name" value="PROTEIN LIN-9 HOMOLOG"/>
    <property type="match status" value="1"/>
</dbReference>
<dbReference type="AlphaFoldDB" id="A0AB34JAY3"/>
<evidence type="ECO:0000313" key="5">
    <source>
        <dbReference type="EMBL" id="KAL1515778.1"/>
    </source>
</evidence>
<sequence>MEQHSPSDDKRRTPRRSTSGRAVFRRAADLAYEAAADASAKQAVTRRTGKPSKSSTPLSQERSGSKRATPAPEAEAAAREEERHKRQRGTDELSAVSPVAARRGMGDGDARAGEEEVTATDECPSSLAKRRRAREKKQDEGDWKELKPRHLKGKRREELVRRQVANAEAAAERRGQGSPEHTDGKAVLRARLSRLLRPKLRRWCMYEWFYSPVDHGWYHQDEFRRMLQDAGLGHVAYLSRVEWAYVRMLLASTRRFSPNFIAKEREKLHRYRDQIRSLRRGNTTVAQVAEAEAALGLHCSTQMAVGQRVTAFHPKERHLFTGTVLTPDGDHYKIQFDKPRHGVQLVRDIFVSPLLDGSRGIDFTSPRSIAPIDAPTSKSWVGSAHDARSSVPQQGGVGATGEELALVAKILRFLKRKKIIMAELHAVATEAEGELKRLGLFVKEATSQLACPGISADELEPPPIKLEVTAAQQRMLGQVPTPPSLPLLAPLLAQLWRHGPEHARGLEERVAMWREEMEWLQAELRATSAALDAALHALRPIAQRLSLALGAAAPEPASSGLGLAKCCQLNEEAAAEAAAIVSQIIAESRPQLGTDPPRPMRDFMSAAAALLLKLQAWAEAPISQSESRLSLVAALHKLKPSTEANYKLFEQIEAATIQVHALMCGATDQQRGI</sequence>
<feature type="compositionally biased region" description="Basic and acidic residues" evidence="3">
    <location>
        <begin position="104"/>
        <end position="114"/>
    </location>
</feature>
<evidence type="ECO:0000256" key="2">
    <source>
        <dbReference type="ARBA" id="ARBA00023242"/>
    </source>
</evidence>
<dbReference type="GO" id="GO:0003677">
    <property type="term" value="F:DNA binding"/>
    <property type="evidence" value="ECO:0007669"/>
    <property type="project" value="TreeGrafter"/>
</dbReference>
<feature type="compositionally biased region" description="Basic and acidic residues" evidence="3">
    <location>
        <begin position="136"/>
        <end position="148"/>
    </location>
</feature>
<reference evidence="5 6" key="1">
    <citation type="journal article" date="2024" name="Science">
        <title>Giant polyketide synthase enzymes in the biosynthesis of giant marine polyether toxins.</title>
        <authorList>
            <person name="Fallon T.R."/>
            <person name="Shende V.V."/>
            <person name="Wierzbicki I.H."/>
            <person name="Pendleton A.L."/>
            <person name="Watervoot N.F."/>
            <person name="Auber R.P."/>
            <person name="Gonzalez D.J."/>
            <person name="Wisecaver J.H."/>
            <person name="Moore B.S."/>
        </authorList>
    </citation>
    <scope>NUCLEOTIDE SEQUENCE [LARGE SCALE GENOMIC DNA]</scope>
    <source>
        <strain evidence="5 6">12B1</strain>
    </source>
</reference>
<dbReference type="GO" id="GO:0006357">
    <property type="term" value="P:regulation of transcription by RNA polymerase II"/>
    <property type="evidence" value="ECO:0007669"/>
    <property type="project" value="TreeGrafter"/>
</dbReference>
<protein>
    <recommendedName>
        <fullName evidence="4">DIRP domain-containing protein</fullName>
    </recommendedName>
</protein>
<dbReference type="SMART" id="SM01135">
    <property type="entry name" value="DIRP"/>
    <property type="match status" value="1"/>
</dbReference>
<organism evidence="5 6">
    <name type="scientific">Prymnesium parvum</name>
    <name type="common">Toxic golden alga</name>
    <dbReference type="NCBI Taxonomy" id="97485"/>
    <lineage>
        <taxon>Eukaryota</taxon>
        <taxon>Haptista</taxon>
        <taxon>Haptophyta</taxon>
        <taxon>Prymnesiophyceae</taxon>
        <taxon>Prymnesiales</taxon>
        <taxon>Prymnesiaceae</taxon>
        <taxon>Prymnesium</taxon>
    </lineage>
</organism>
<name>A0AB34JAY3_PRYPA</name>
<dbReference type="EMBL" id="JBGBPQ010000011">
    <property type="protein sequence ID" value="KAL1515778.1"/>
    <property type="molecule type" value="Genomic_DNA"/>
</dbReference>
<gene>
    <name evidence="5" type="ORF">AB1Y20_002394</name>
</gene>